<feature type="signal peptide" evidence="2">
    <location>
        <begin position="1"/>
        <end position="28"/>
    </location>
</feature>
<dbReference type="SUPFAM" id="SSF51445">
    <property type="entry name" value="(Trans)glycosidases"/>
    <property type="match status" value="1"/>
</dbReference>
<protein>
    <recommendedName>
        <fullName evidence="7">Family 10 glycosylhydrolase</fullName>
    </recommendedName>
</protein>
<dbReference type="InterPro" id="IPR012854">
    <property type="entry name" value="Cu_amine_oxidase-like_N"/>
</dbReference>
<dbReference type="SUPFAM" id="SSF55383">
    <property type="entry name" value="Copper amine oxidase, domain N"/>
    <property type="match status" value="1"/>
</dbReference>
<dbReference type="EMBL" id="QXJM01000037">
    <property type="protein sequence ID" value="RIE03399.1"/>
    <property type="molecule type" value="Genomic_DNA"/>
</dbReference>
<proteinExistence type="predicted"/>
<keyword evidence="6" id="KW-1185">Reference proteome</keyword>
<evidence type="ECO:0008006" key="7">
    <source>
        <dbReference type="Google" id="ProtNLM"/>
    </source>
</evidence>
<reference evidence="5 6" key="1">
    <citation type="submission" date="2018-09" db="EMBL/GenBank/DDBJ databases">
        <title>Cohnella cavernae sp. nov., isolated from a karst cave.</title>
        <authorList>
            <person name="Zhu H."/>
        </authorList>
    </citation>
    <scope>NUCLEOTIDE SEQUENCE [LARGE SCALE GENOMIC DNA]</scope>
    <source>
        <strain evidence="5 6">K2E09-144</strain>
    </source>
</reference>
<dbReference type="Proteomes" id="UP000266340">
    <property type="component" value="Unassembled WGS sequence"/>
</dbReference>
<gene>
    <name evidence="5" type="ORF">D3H35_12045</name>
</gene>
<sequence length="533" mass="58450">MKRKAKGIGLAMALLLTMIGAGEPVAHAQGSVPDIRIYLDGNRVQSDTAPFIVPKANVTMVPMRVIGSGLGAETDWAQKTKTVTIRKPGKTIVMTIGQKYATVNGSRVALDTSVQLVNSRTMVPLRFVGEQLGLTVKWYGDTRTIALESEAAAELRGAWVSTVYNLDWPSKNSYGNAEQQKLEFTQLLDELQGIGLNTVFVQVRPTGDAFYPSAYAPWSAYLTGQQGKDPGYDPLAYMIEQAHARGMSFQAWFNPFRAAVSSNTAVLAPGHVALTHPEWIVAGGSGILYVNPGIPEARQYIIDTIMEVASKYPVDGIHLDDYFYPSSGAFDDSAAYAAYKGSQYATLGDWRRSNINDFVEKLGKAIHKAKPKLDYGISPFGVWRNAAVDPTGSDTRAGVTAYDDMNADVRTWIRQSWIDYVIPQVYWSQSLSVARYNTIASWWAKEVDGTGVKLYIGHAPYKLGTKETGWNSADEIINQLKYNETIPQIRGDVYFSAKDLRRNPLGLVPLLSAYYGAAPSTNGATPMPSEQPE</sequence>
<dbReference type="InterPro" id="IPR036582">
    <property type="entry name" value="Mao_N_sf"/>
</dbReference>
<evidence type="ECO:0000313" key="5">
    <source>
        <dbReference type="EMBL" id="RIE03399.1"/>
    </source>
</evidence>
<dbReference type="Pfam" id="PF02638">
    <property type="entry name" value="GHL10"/>
    <property type="match status" value="1"/>
</dbReference>
<accession>A0A398CQ24</accession>
<dbReference type="Gene3D" id="3.20.20.80">
    <property type="entry name" value="Glycosidases"/>
    <property type="match status" value="1"/>
</dbReference>
<evidence type="ECO:0000256" key="2">
    <source>
        <dbReference type="SAM" id="SignalP"/>
    </source>
</evidence>
<dbReference type="OrthoDB" id="9794671at2"/>
<evidence type="ECO:0000259" key="3">
    <source>
        <dbReference type="Pfam" id="PF02638"/>
    </source>
</evidence>
<feature type="domain" description="Glycosyl hydrolase-like 10" evidence="3">
    <location>
        <begin position="154"/>
        <end position="465"/>
    </location>
</feature>
<dbReference type="RefSeq" id="WP_119149606.1">
    <property type="nucleotide sequence ID" value="NZ_JBHSOV010000005.1"/>
</dbReference>
<dbReference type="InterPro" id="IPR017853">
    <property type="entry name" value="GH"/>
</dbReference>
<feature type="chain" id="PRO_5017454375" description="Family 10 glycosylhydrolase" evidence="2">
    <location>
        <begin position="29"/>
        <end position="533"/>
    </location>
</feature>
<evidence type="ECO:0000256" key="1">
    <source>
        <dbReference type="ARBA" id="ARBA00022729"/>
    </source>
</evidence>
<dbReference type="AlphaFoldDB" id="A0A398CQ24"/>
<dbReference type="PANTHER" id="PTHR43405">
    <property type="entry name" value="GLYCOSYL HYDROLASE DIGH"/>
    <property type="match status" value="1"/>
</dbReference>
<dbReference type="InterPro" id="IPR003790">
    <property type="entry name" value="GHL10"/>
</dbReference>
<evidence type="ECO:0000313" key="6">
    <source>
        <dbReference type="Proteomes" id="UP000266340"/>
    </source>
</evidence>
<feature type="domain" description="Copper amine oxidase-like N-terminal" evidence="4">
    <location>
        <begin position="39"/>
        <end position="146"/>
    </location>
</feature>
<dbReference type="PANTHER" id="PTHR43405:SF1">
    <property type="entry name" value="GLYCOSYL HYDROLASE DIGH"/>
    <property type="match status" value="1"/>
</dbReference>
<evidence type="ECO:0000259" key="4">
    <source>
        <dbReference type="Pfam" id="PF07833"/>
    </source>
</evidence>
<name>A0A398CQ24_9BACL</name>
<organism evidence="5 6">
    <name type="scientific">Cohnella faecalis</name>
    <dbReference type="NCBI Taxonomy" id="2315694"/>
    <lineage>
        <taxon>Bacteria</taxon>
        <taxon>Bacillati</taxon>
        <taxon>Bacillota</taxon>
        <taxon>Bacilli</taxon>
        <taxon>Bacillales</taxon>
        <taxon>Paenibacillaceae</taxon>
        <taxon>Cohnella</taxon>
    </lineage>
</organism>
<dbReference type="Pfam" id="PF07833">
    <property type="entry name" value="Cu_amine_oxidN1"/>
    <property type="match status" value="1"/>
</dbReference>
<comment type="caution">
    <text evidence="5">The sequence shown here is derived from an EMBL/GenBank/DDBJ whole genome shotgun (WGS) entry which is preliminary data.</text>
</comment>
<keyword evidence="1 2" id="KW-0732">Signal</keyword>
<dbReference type="InterPro" id="IPR052177">
    <property type="entry name" value="Divisome_Glycosyl_Hydrolase"/>
</dbReference>
<dbReference type="Gene3D" id="3.30.457.10">
    <property type="entry name" value="Copper amine oxidase-like, N-terminal domain"/>
    <property type="match status" value="1"/>
</dbReference>